<feature type="domain" description="DUF6898" evidence="2">
    <location>
        <begin position="5"/>
        <end position="58"/>
    </location>
</feature>
<reference evidence="4" key="1">
    <citation type="journal article" date="2019" name="Int. J. Syst. Evol. Microbiol.">
        <title>The Global Catalogue of Microorganisms (GCM) 10K type strain sequencing project: providing services to taxonomists for standard genome sequencing and annotation.</title>
        <authorList>
            <consortium name="The Broad Institute Genomics Platform"/>
            <consortium name="The Broad Institute Genome Sequencing Center for Infectious Disease"/>
            <person name="Wu L."/>
            <person name="Ma J."/>
        </authorList>
    </citation>
    <scope>NUCLEOTIDE SEQUENCE [LARGE SCALE GENOMIC DNA]</scope>
    <source>
        <strain evidence="4">CCUG 51308</strain>
    </source>
</reference>
<protein>
    <submittedName>
        <fullName evidence="3">DUF6898 family protein</fullName>
    </submittedName>
</protein>
<dbReference type="InterPro" id="IPR054193">
    <property type="entry name" value="DUF6898"/>
</dbReference>
<evidence type="ECO:0000313" key="3">
    <source>
        <dbReference type="EMBL" id="MFC7290213.1"/>
    </source>
</evidence>
<comment type="caution">
    <text evidence="3">The sequence shown here is derived from an EMBL/GenBank/DDBJ whole genome shotgun (WGS) entry which is preliminary data.</text>
</comment>
<evidence type="ECO:0000256" key="1">
    <source>
        <dbReference type="SAM" id="MobiDB-lite"/>
    </source>
</evidence>
<feature type="region of interest" description="Disordered" evidence="1">
    <location>
        <begin position="60"/>
        <end position="81"/>
    </location>
</feature>
<name>A0ABW2IGH9_9PROT</name>
<dbReference type="Pfam" id="PF21839">
    <property type="entry name" value="DUF6898"/>
    <property type="match status" value="1"/>
</dbReference>
<dbReference type="RefSeq" id="WP_382164917.1">
    <property type="nucleotide sequence ID" value="NZ_JBHTBR010000002.1"/>
</dbReference>
<accession>A0ABW2IGH9</accession>
<keyword evidence="4" id="KW-1185">Reference proteome</keyword>
<evidence type="ECO:0000259" key="2">
    <source>
        <dbReference type="Pfam" id="PF21839"/>
    </source>
</evidence>
<dbReference type="EMBL" id="JBHTBR010000002">
    <property type="protein sequence ID" value="MFC7290213.1"/>
    <property type="molecule type" value="Genomic_DNA"/>
</dbReference>
<proteinExistence type="predicted"/>
<sequence>MTDSGHIYLEFNRIGNTMEVRAVDAHDGLEISFIAPSNSSESEILPIARNKLSYARRKIESKKNGNAEDANQPNSRRGIIV</sequence>
<evidence type="ECO:0000313" key="4">
    <source>
        <dbReference type="Proteomes" id="UP001596492"/>
    </source>
</evidence>
<organism evidence="3 4">
    <name type="scientific">Hirschia litorea</name>
    <dbReference type="NCBI Taxonomy" id="1199156"/>
    <lineage>
        <taxon>Bacteria</taxon>
        <taxon>Pseudomonadati</taxon>
        <taxon>Pseudomonadota</taxon>
        <taxon>Alphaproteobacteria</taxon>
        <taxon>Hyphomonadales</taxon>
        <taxon>Hyphomonadaceae</taxon>
        <taxon>Hirschia</taxon>
    </lineage>
</organism>
<dbReference type="Proteomes" id="UP001596492">
    <property type="component" value="Unassembled WGS sequence"/>
</dbReference>
<gene>
    <name evidence="3" type="ORF">ACFQS8_01165</name>
</gene>